<feature type="domain" description="FAD-binding" evidence="6">
    <location>
        <begin position="4"/>
        <end position="324"/>
    </location>
</feature>
<dbReference type="InterPro" id="IPR036188">
    <property type="entry name" value="FAD/NAD-bd_sf"/>
</dbReference>
<comment type="similarity">
    <text evidence="1">Belongs to the paxM FAD-dependent monooxygenase family.</text>
</comment>
<keyword evidence="4" id="KW-0560">Oxidoreductase</keyword>
<keyword evidence="3" id="KW-0274">FAD</keyword>
<evidence type="ECO:0000256" key="3">
    <source>
        <dbReference type="ARBA" id="ARBA00022827"/>
    </source>
</evidence>
<evidence type="ECO:0000256" key="2">
    <source>
        <dbReference type="ARBA" id="ARBA00022630"/>
    </source>
</evidence>
<dbReference type="AlphaFoldDB" id="A0A8E2ASA8"/>
<protein>
    <submittedName>
        <fullName evidence="7">FAD/NAD-P-binding domain-containing protein</fullName>
    </submittedName>
</protein>
<evidence type="ECO:0000313" key="8">
    <source>
        <dbReference type="Proteomes" id="UP000250043"/>
    </source>
</evidence>
<dbReference type="SUPFAM" id="SSF51905">
    <property type="entry name" value="FAD/NAD(P)-binding domain"/>
    <property type="match status" value="1"/>
</dbReference>
<dbReference type="EMBL" id="KV722563">
    <property type="protein sequence ID" value="OCH85792.1"/>
    <property type="molecule type" value="Genomic_DNA"/>
</dbReference>
<reference evidence="7 8" key="1">
    <citation type="submission" date="2016-07" db="EMBL/GenBank/DDBJ databases">
        <title>Draft genome of the white-rot fungus Obba rivulosa 3A-2.</title>
        <authorList>
            <consortium name="DOE Joint Genome Institute"/>
            <person name="Miettinen O."/>
            <person name="Riley R."/>
            <person name="Acob R."/>
            <person name="Barry K."/>
            <person name="Cullen D."/>
            <person name="De Vries R."/>
            <person name="Hainaut M."/>
            <person name="Hatakka A."/>
            <person name="Henrissat B."/>
            <person name="Hilden K."/>
            <person name="Kuo R."/>
            <person name="Labutti K."/>
            <person name="Lipzen A."/>
            <person name="Makela M.R."/>
            <person name="Sandor L."/>
            <person name="Spatafora J.W."/>
            <person name="Grigoriev I.V."/>
            <person name="Hibbett D.S."/>
        </authorList>
    </citation>
    <scope>NUCLEOTIDE SEQUENCE [LARGE SCALE GENOMIC DNA]</scope>
    <source>
        <strain evidence="7 8">3A-2</strain>
    </source>
</reference>
<organism evidence="7 8">
    <name type="scientific">Obba rivulosa</name>
    <dbReference type="NCBI Taxonomy" id="1052685"/>
    <lineage>
        <taxon>Eukaryota</taxon>
        <taxon>Fungi</taxon>
        <taxon>Dikarya</taxon>
        <taxon>Basidiomycota</taxon>
        <taxon>Agaricomycotina</taxon>
        <taxon>Agaricomycetes</taxon>
        <taxon>Polyporales</taxon>
        <taxon>Gelatoporiaceae</taxon>
        <taxon>Obba</taxon>
    </lineage>
</organism>
<dbReference type="Pfam" id="PF01494">
    <property type="entry name" value="FAD_binding_3"/>
    <property type="match status" value="1"/>
</dbReference>
<dbReference type="PRINTS" id="PR00420">
    <property type="entry name" value="RNGMNOXGNASE"/>
</dbReference>
<dbReference type="GO" id="GO:0071949">
    <property type="term" value="F:FAD binding"/>
    <property type="evidence" value="ECO:0007669"/>
    <property type="project" value="InterPro"/>
</dbReference>
<keyword evidence="2" id="KW-0285">Flavoprotein</keyword>
<dbReference type="GO" id="GO:0004497">
    <property type="term" value="F:monooxygenase activity"/>
    <property type="evidence" value="ECO:0007669"/>
    <property type="project" value="UniProtKB-KW"/>
</dbReference>
<dbReference type="PANTHER" id="PTHR13789:SF309">
    <property type="entry name" value="PUTATIVE (AFU_ORTHOLOGUE AFUA_6G14510)-RELATED"/>
    <property type="match status" value="1"/>
</dbReference>
<evidence type="ECO:0000256" key="5">
    <source>
        <dbReference type="ARBA" id="ARBA00023033"/>
    </source>
</evidence>
<keyword evidence="5" id="KW-0503">Monooxygenase</keyword>
<gene>
    <name evidence="7" type="ORF">OBBRIDRAFT_807265</name>
</gene>
<dbReference type="Proteomes" id="UP000250043">
    <property type="component" value="Unassembled WGS sequence"/>
</dbReference>
<keyword evidence="8" id="KW-1185">Reference proteome</keyword>
<evidence type="ECO:0000256" key="1">
    <source>
        <dbReference type="ARBA" id="ARBA00007992"/>
    </source>
</evidence>
<dbReference type="OrthoDB" id="47494at2759"/>
<dbReference type="Gene3D" id="3.50.50.60">
    <property type="entry name" value="FAD/NAD(P)-binding domain"/>
    <property type="match status" value="1"/>
</dbReference>
<evidence type="ECO:0000259" key="6">
    <source>
        <dbReference type="Pfam" id="PF01494"/>
    </source>
</evidence>
<sequence>MVATKVIIAGCGIAGPVLAIFLKLKGYEPVIYERVAEPTTLGLSLCLQPNGFRVLSLIPGLVDKIVGHDIDALAFYSVIPEDENLIAWSDLPTTLRELYGHPMKGVRRPAFHRTLVEYAEGQGVKIIWDHQLVSLKQHDDRVVVGFANGTTDTASFVVGCDGLHSNTRICLFGEENANFTGLTQTGGISPKPDFLKDRHPMTNLLGDGTHMIYYEINESQVSWAVTRQEPEAKETWRHADDRMQEKFKEHGPCSNWPFGGKELVKGAEQIVKYGLYDRPELKTWHKGRVALLGDAAHPTSPHLGQGANQAFEDIYHFVRLLVKHNPNATEPSADVLHAVFGEYETIRIPRTSALVMGARKQGETRVVHGIEERKKRNEIIREQWSNEAAVAEGYKELYTQPFIGQSEI</sequence>
<dbReference type="InterPro" id="IPR002938">
    <property type="entry name" value="FAD-bd"/>
</dbReference>
<dbReference type="InterPro" id="IPR050493">
    <property type="entry name" value="FAD-dep_Monooxygenase_BioMet"/>
</dbReference>
<name>A0A8E2ASA8_9APHY</name>
<dbReference type="PANTHER" id="PTHR13789">
    <property type="entry name" value="MONOOXYGENASE"/>
    <property type="match status" value="1"/>
</dbReference>
<evidence type="ECO:0000256" key="4">
    <source>
        <dbReference type="ARBA" id="ARBA00023002"/>
    </source>
</evidence>
<proteinExistence type="inferred from homology"/>
<evidence type="ECO:0000313" key="7">
    <source>
        <dbReference type="EMBL" id="OCH85792.1"/>
    </source>
</evidence>
<accession>A0A8E2ASA8</accession>